<dbReference type="GO" id="GO:0005794">
    <property type="term" value="C:Golgi apparatus"/>
    <property type="evidence" value="ECO:0007669"/>
    <property type="project" value="UniProtKB-SubCell"/>
</dbReference>
<dbReference type="InterPro" id="IPR012943">
    <property type="entry name" value="Cnn_1N"/>
</dbReference>
<feature type="compositionally biased region" description="Polar residues" evidence="8">
    <location>
        <begin position="1268"/>
        <end position="1286"/>
    </location>
</feature>
<dbReference type="InterPro" id="IPR052593">
    <property type="entry name" value="MT-associated_AKAP9-binding"/>
</dbReference>
<sequence length="2597" mass="292129">MDSVVGDDMTLPVDINGSCRLTGSMDAAQYSTESPAGPFFPEKMSPVKVLTMKDYENQITALKKENFNLKLRIYFMEERMQQKCDDSTEDIFKTNIELKVELESMKREMAEKQELLISASKALESLAGRDSREPHHVREQAQREMDSLRDAFNKKIADLEQALQGAELEINRMASIAEQEKCKNIDMEKRLQNLNASAPHTNQINDLQQALGEKDNLIRQLKDNLIEASLKNSPEKTNAPSADQVKQLTDLLSSRELELQALREERNKAPPEPQKTELHRLEFLNQQLTREVTQARNESENLTKTLADIKNENMVLTKTLEEKENDLNSEKKNALKRDKTIQGLTQILREKENEIAELCHEVEDRDEALSKAREAAHKAQLQKYQGAEEHQNLLMEKQTELAQLQGDHHAKTLETQKLQRALDRKEQELSGLQQAKEQLEMELEETQQQKKKGDKALNDLNNKLKKLNGDIKDREGALEQQYQETLSQIKQKVLSHETTIQQLTSSLLNKEQQLQDYLSMIRDLEHGKSSEGVDAMVSTLRQRLKDKDKALEQAVDEKFAALEDKDNEIHTLQLSLREKERDLERLNNLVSNNEETINSLDGLIKEKDVELQNLANTLKNLQRSKQEMEDHLSRSLREKDAIISQLQLSLEGKAKDLEEMTTTMLSHSKSHSQDFSEQMSQRVKVAEAMLAESVKVREQLIADNESAVEGLLATINSKDLLLKESAEHYKCVLSQRMQELDELRKQLSERQQQMNATERQCSAKTQEALTEATALRGLLEEKDALITKLLQQAKDRDQFTHETRHTEELSRVLELKQTIQIMQEKLEEKDAELCVRFGENKEGNIPSPKKHILLKKELLQTNEALNKALRREAELKLMLNEMEVRCERFSANIESLTATLQTKDEIINTLYHRIGQKPESLAFEDHGSSSRTERLPPKLPQRARTIIGGDDERQTVPSSKYLQQEHEALNRALKAEQQLYSSLVRTVKEQDSVQRLHALQLELTAVQLLRQQLEESIKANEELRDDLEREMHKVKTGEGMNHVDPNELESMRNQLEDAQRWNMSLQFRLGAIQSRGGGVGGASEGDSLMLLGDQTSYMSICVGEEQEECLSQLSSKELVEKVAELQDYISRQLALNRDLQNQLSLLEKSHLKSLSNDDENVASQKRGRQPSTRRDEGSQTDAALEENFCGDPLRKGNSTSSVEQTRGETLYGSSKNKSLCLNDITISSPFEACVDSCPKENEQEEWKDEVSLEKCSDGLGQFGEVPKETTSNDPTKSNKSALQKSNSKGRSRHKDGSKSGVTKVGSSHSRLPVPVRRMPEAAVEESLRDKRFSEWETSSSSSHEPLVPDISTSNVPPTLQPELQQQCQDKDTLIQGLHEKLAELKELQTQLQEKERLNVQYAEALQAAESTIAYLTACSLDNQGAFGSNVGDSNTSLQIKCTELERTLNEKEEYISELTELLHKADNVLNSSKNPCPNDESTGVDIKALLQRNEPMQQEDQPGFSSKLAPNAHWDLNMNSKKTADAVERDGQTEGVDFHINESRNNMMTVLMNCLNTTESAVASLTAHCTNSPCSTDLQTCLDKLKKAFSEKDKLPNIQIDNSKKPSSHQKTDQHPQSPHHNLQVLYEVFCGLQQSISELQALQKSSDAQRQAQNAKALPPNVQNQIETLHKELREKRKACKNLEEKLATAQSIMTNTPSPGAAQKALKRDEKGVQVDLQDLGYETSGKSENDREESSSTDLEVGFKPIIGASSLPSLSKQEQAAFSSTENLYSASSTYPTSPVFSSAKASLKSLRRSSLSSDVVASTFESSVIQEEDHNEPLDEEEGSVKNKAALDKPSLLNISSERRGSLCTSDQLQSGSTSPARLESLIQSQARELSQLRQEIKDSRRLGALQRQQLEDLGQAFSNLIQSAKLDSLMGEEVKKQLDRSIAIMDSLEGRLDRSQRCLEGEHLFGSGPGTSISHRLNKDLQEKNRLIQTLQSPGSRHSSHSDLHLDSSSPHSPESKQTQGRLHSADWAVCGGGGGAPGSDHTLSSLQGLHRQNARLQERLRSSEQLNTTLRSELDLRCNIMDQSRDQGETGSETKPGAHTASPLGGPLTPDLLAEHLREIRALRQRLEESIRNNDSLREQLEKRLAEVDREPGRTHIFIQEREQLNQASKGQLNSESQDQQSEIDRLRDSVARRTAKLEQSRKECDVLKQENVRMKKRLEILSQENAQLHDSVLCSKEELQRLQCEVRLQSQQLSDSHDLLQSLRVELQVYERLKNQGLKSTEDGKAAQGHEALCALGAVDLGELMSEIKHLRLQLERSIQTNNALRRKLEEQVNHGTNHSETININYLLSSPDEATQGRSTQRRERARNNHDQKQRAVVDGGSGSSSSMESSEAPSRLVPGHRMWASRNGRHVLGLTEDYSALGKHISEGCKLSHTMDAQLQEVLLLFKEQCSEKCEEQKPLRALCSNIDSQQHVLEEANRLLKLMWRVSLPVTVTTQDQGHNQQDELLKREISRLKNRVVQQEKMLNGAVKRLGTTNQLKEGMERVIIDQLSVTHGILKKARGNLETNYCALIGLQGQSGAASEGDPGEQSVDPGAAVGSVSAL</sequence>
<feature type="region of interest" description="Disordered" evidence="8">
    <location>
        <begin position="2573"/>
        <end position="2597"/>
    </location>
</feature>
<feature type="coiled-coil region" evidence="7">
    <location>
        <begin position="2498"/>
        <end position="2525"/>
    </location>
</feature>
<feature type="compositionally biased region" description="Polar residues" evidence="8">
    <location>
        <begin position="2156"/>
        <end position="2172"/>
    </location>
</feature>
<keyword evidence="6" id="KW-0206">Cytoskeleton</keyword>
<feature type="region of interest" description="Disordered" evidence="8">
    <location>
        <begin position="2156"/>
        <end position="2178"/>
    </location>
</feature>
<feature type="region of interest" description="Disordered" evidence="8">
    <location>
        <begin position="1154"/>
        <end position="1209"/>
    </location>
</feature>
<keyword evidence="7" id="KW-0175">Coiled coil</keyword>
<evidence type="ECO:0000256" key="8">
    <source>
        <dbReference type="SAM" id="MobiDB-lite"/>
    </source>
</evidence>
<feature type="domain" description="CDK5 regulatory subunit-associated protein 2/Myomegalin coiled coil" evidence="10">
    <location>
        <begin position="948"/>
        <end position="1030"/>
    </location>
</feature>
<feature type="coiled-coil region" evidence="7">
    <location>
        <begin position="996"/>
        <end position="1033"/>
    </location>
</feature>
<reference evidence="11 12" key="1">
    <citation type="submission" date="2024-04" db="EMBL/GenBank/DDBJ databases">
        <authorList>
            <person name="Waldvogel A.-M."/>
            <person name="Schoenle A."/>
        </authorList>
    </citation>
    <scope>NUCLEOTIDE SEQUENCE [LARGE SCALE GENOMIC DNA]</scope>
</reference>
<evidence type="ECO:0000256" key="7">
    <source>
        <dbReference type="SAM" id="Coils"/>
    </source>
</evidence>
<evidence type="ECO:0000313" key="12">
    <source>
        <dbReference type="Proteomes" id="UP001497482"/>
    </source>
</evidence>
<comment type="subcellular location">
    <subcellularLocation>
        <location evidence="1">Cytoplasm</location>
        <location evidence="1">Cytoskeleton</location>
    </subcellularLocation>
    <subcellularLocation>
        <location evidence="2">Golgi apparatus</location>
    </subcellularLocation>
</comment>
<protein>
    <recommendedName>
        <fullName evidence="13">Centrosomin N-terminal motif 1 domain-containing protein</fullName>
    </recommendedName>
</protein>
<feature type="domain" description="Centrosomin N-terminal motif 1" evidence="9">
    <location>
        <begin position="51"/>
        <end position="124"/>
    </location>
</feature>
<feature type="coiled-coil region" evidence="7">
    <location>
        <begin position="537"/>
        <end position="638"/>
    </location>
</feature>
<feature type="compositionally biased region" description="Polar residues" evidence="8">
    <location>
        <begin position="1350"/>
        <end position="1359"/>
    </location>
</feature>
<evidence type="ECO:0000313" key="11">
    <source>
        <dbReference type="EMBL" id="CAL1567720.1"/>
    </source>
</evidence>
<keyword evidence="5" id="KW-0333">Golgi apparatus</keyword>
<dbReference type="GO" id="GO:0005813">
    <property type="term" value="C:centrosome"/>
    <property type="evidence" value="ECO:0007669"/>
    <property type="project" value="TreeGrafter"/>
</dbReference>
<dbReference type="GO" id="GO:0090063">
    <property type="term" value="P:positive regulation of microtubule nucleation"/>
    <property type="evidence" value="ECO:0007669"/>
    <property type="project" value="TreeGrafter"/>
</dbReference>
<evidence type="ECO:0000259" key="9">
    <source>
        <dbReference type="Pfam" id="PF07989"/>
    </source>
</evidence>
<feature type="region of interest" description="Disordered" evidence="8">
    <location>
        <begin position="2324"/>
        <end position="2392"/>
    </location>
</feature>
<feature type="region of interest" description="Disordered" evidence="8">
    <location>
        <begin position="2076"/>
        <end position="2101"/>
    </location>
</feature>
<organism evidence="11 12">
    <name type="scientific">Knipowitschia caucasica</name>
    <name type="common">Caucasian dwarf goby</name>
    <name type="synonym">Pomatoschistus caucasicus</name>
    <dbReference type="NCBI Taxonomy" id="637954"/>
    <lineage>
        <taxon>Eukaryota</taxon>
        <taxon>Metazoa</taxon>
        <taxon>Chordata</taxon>
        <taxon>Craniata</taxon>
        <taxon>Vertebrata</taxon>
        <taxon>Euteleostomi</taxon>
        <taxon>Actinopterygii</taxon>
        <taxon>Neopterygii</taxon>
        <taxon>Teleostei</taxon>
        <taxon>Neoteleostei</taxon>
        <taxon>Acanthomorphata</taxon>
        <taxon>Gobiaria</taxon>
        <taxon>Gobiiformes</taxon>
        <taxon>Gobioidei</taxon>
        <taxon>Gobiidae</taxon>
        <taxon>Gobiinae</taxon>
        <taxon>Knipowitschia</taxon>
    </lineage>
</organism>
<gene>
    <name evidence="11" type="ORF">KC01_LOCUS490</name>
</gene>
<feature type="compositionally biased region" description="Basic and acidic residues" evidence="8">
    <location>
        <begin position="1325"/>
        <end position="1334"/>
    </location>
</feature>
<accession>A0AAV2IVK2</accession>
<feature type="coiled-coil region" evidence="7">
    <location>
        <begin position="52"/>
        <end position="477"/>
    </location>
</feature>
<dbReference type="GO" id="GO:1903358">
    <property type="term" value="P:regulation of Golgi organization"/>
    <property type="evidence" value="ECO:0007669"/>
    <property type="project" value="TreeGrafter"/>
</dbReference>
<dbReference type="Proteomes" id="UP001497482">
    <property type="component" value="Chromosome 1"/>
</dbReference>
<feature type="region of interest" description="Disordered" evidence="8">
    <location>
        <begin position="1981"/>
        <end position="2035"/>
    </location>
</feature>
<evidence type="ECO:0000259" key="10">
    <source>
        <dbReference type="Pfam" id="PF23246"/>
    </source>
</evidence>
<evidence type="ECO:0000256" key="5">
    <source>
        <dbReference type="ARBA" id="ARBA00023034"/>
    </source>
</evidence>
<feature type="compositionally biased region" description="Basic and acidic residues" evidence="8">
    <location>
        <begin position="1728"/>
        <end position="1737"/>
    </location>
</feature>
<evidence type="ECO:0000256" key="1">
    <source>
        <dbReference type="ARBA" id="ARBA00004245"/>
    </source>
</evidence>
<dbReference type="PANTHER" id="PTHR46501">
    <property type="entry name" value="MYOMEGALIN"/>
    <property type="match status" value="1"/>
</dbReference>
<feature type="compositionally biased region" description="Polar residues" evidence="8">
    <location>
        <begin position="2326"/>
        <end position="2352"/>
    </location>
</feature>
<dbReference type="GO" id="GO:0007098">
    <property type="term" value="P:centrosome cycle"/>
    <property type="evidence" value="ECO:0007669"/>
    <property type="project" value="TreeGrafter"/>
</dbReference>
<feature type="coiled-coil region" evidence="7">
    <location>
        <begin position="1667"/>
        <end position="1694"/>
    </location>
</feature>
<feature type="region of interest" description="Disordered" evidence="8">
    <location>
        <begin position="1257"/>
        <end position="1359"/>
    </location>
</feature>
<feature type="compositionally biased region" description="Basic and acidic residues" evidence="8">
    <location>
        <begin position="2354"/>
        <end position="2369"/>
    </location>
</feature>
<feature type="coiled-coil region" evidence="7">
    <location>
        <begin position="812"/>
        <end position="899"/>
    </location>
</feature>
<feature type="coiled-coil region" evidence="7">
    <location>
        <begin position="733"/>
        <end position="760"/>
    </location>
</feature>
<evidence type="ECO:0000256" key="3">
    <source>
        <dbReference type="ARBA" id="ARBA00022490"/>
    </source>
</evidence>
<dbReference type="InterPro" id="IPR056273">
    <property type="entry name" value="CDK5RAP2_MYOME_CC"/>
</dbReference>
<dbReference type="EMBL" id="OZ035823">
    <property type="protein sequence ID" value="CAL1567720.1"/>
    <property type="molecule type" value="Genomic_DNA"/>
</dbReference>
<dbReference type="Pfam" id="PF23246">
    <property type="entry name" value="CC_CDK5RAP2"/>
    <property type="match status" value="1"/>
</dbReference>
<dbReference type="GO" id="GO:0060090">
    <property type="term" value="F:molecular adaptor activity"/>
    <property type="evidence" value="ECO:0007669"/>
    <property type="project" value="TreeGrafter"/>
</dbReference>
<feature type="coiled-coil region" evidence="7">
    <location>
        <begin position="2037"/>
        <end position="2064"/>
    </location>
</feature>
<keyword evidence="12" id="KW-1185">Reference proteome</keyword>
<keyword evidence="4" id="KW-0597">Phosphoprotein</keyword>
<feature type="region of interest" description="Disordered" evidence="8">
    <location>
        <begin position="1695"/>
        <end position="1745"/>
    </location>
</feature>
<keyword evidence="3" id="KW-0963">Cytoplasm</keyword>
<feature type="compositionally biased region" description="Basic and acidic residues" evidence="8">
    <location>
        <begin position="1816"/>
        <end position="1836"/>
    </location>
</feature>
<evidence type="ECO:0008006" key="13">
    <source>
        <dbReference type="Google" id="ProtNLM"/>
    </source>
</evidence>
<evidence type="ECO:0000256" key="2">
    <source>
        <dbReference type="ARBA" id="ARBA00004555"/>
    </source>
</evidence>
<evidence type="ECO:0000256" key="6">
    <source>
        <dbReference type="ARBA" id="ARBA00023212"/>
    </source>
</evidence>
<feature type="region of interest" description="Disordered" evidence="8">
    <location>
        <begin position="1812"/>
        <end position="1836"/>
    </location>
</feature>
<feature type="region of interest" description="Disordered" evidence="8">
    <location>
        <begin position="1593"/>
        <end position="1619"/>
    </location>
</feature>
<evidence type="ECO:0000256" key="4">
    <source>
        <dbReference type="ARBA" id="ARBA00022553"/>
    </source>
</evidence>
<proteinExistence type="predicted"/>
<feature type="compositionally biased region" description="Low complexity" evidence="8">
    <location>
        <begin position="1298"/>
        <end position="1309"/>
    </location>
</feature>
<dbReference type="PANTHER" id="PTHR46501:SF7">
    <property type="entry name" value="MYOMEGALIN ISOFORM X1"/>
    <property type="match status" value="1"/>
</dbReference>
<dbReference type="Pfam" id="PF07989">
    <property type="entry name" value="Cnn_1N"/>
    <property type="match status" value="1"/>
</dbReference>
<name>A0AAV2IVK2_KNICA</name>
<feature type="coiled-coil region" evidence="7">
    <location>
        <begin position="1374"/>
        <end position="1464"/>
    </location>
</feature>